<evidence type="ECO:0000256" key="4">
    <source>
        <dbReference type="SAM" id="MobiDB-lite"/>
    </source>
</evidence>
<keyword evidence="7" id="KW-1185">Reference proteome</keyword>
<sequence>MVKGKRPDKTFRPEITYEEWIESNEKINMWLGQYDIVTLLNENNGLVKIENFLPDFVAEGALKAVESIPEEEWEITEANHTYEDNDIQHKFWSTEDAEAVADLRRVLWMLLPKKFPSFSAARYCKSNHIAKHDDRAHIPIGMADGEVEIYSREFAAIYYLTKDWKHQYGGQLMDLATGDAYSPEFNSLIVFRVPRDHMVTAVKTAMPRYSIFGWWLEQGELYSLENEIGTEEEPNPVSERRDSGRPTKKAREAKSADTQASNPSKRPRRECTKKQRP</sequence>
<reference evidence="6 7" key="1">
    <citation type="journal article" date="2015" name="Genome Biol. Evol.">
        <title>Comparative Genomics of a Bacterivorous Green Alga Reveals Evolutionary Causalities and Consequences of Phago-Mixotrophic Mode of Nutrition.</title>
        <authorList>
            <person name="Burns J.A."/>
            <person name="Paasch A."/>
            <person name="Narechania A."/>
            <person name="Kim E."/>
        </authorList>
    </citation>
    <scope>NUCLEOTIDE SEQUENCE [LARGE SCALE GENOMIC DNA]</scope>
    <source>
        <strain evidence="6 7">PLY_AMNH</strain>
    </source>
</reference>
<dbReference type="PANTHER" id="PTHR12117:SF0">
    <property type="entry name" value="PROLYL 3-HYDROXYLASE OGFOD1"/>
    <property type="match status" value="1"/>
</dbReference>
<evidence type="ECO:0000259" key="5">
    <source>
        <dbReference type="SMART" id="SM00702"/>
    </source>
</evidence>
<dbReference type="PANTHER" id="PTHR12117">
    <property type="entry name" value="HISTONE ACETYLTRANSFERASE COMPLEX"/>
    <property type="match status" value="1"/>
</dbReference>
<dbReference type="EMBL" id="LGRX02034185">
    <property type="protein sequence ID" value="KAK3238520.1"/>
    <property type="molecule type" value="Genomic_DNA"/>
</dbReference>
<keyword evidence="3" id="KW-0560">Oxidoreductase</keyword>
<evidence type="ECO:0000256" key="2">
    <source>
        <dbReference type="ARBA" id="ARBA00022964"/>
    </source>
</evidence>
<dbReference type="SMART" id="SM00702">
    <property type="entry name" value="P4Hc"/>
    <property type="match status" value="1"/>
</dbReference>
<evidence type="ECO:0000313" key="6">
    <source>
        <dbReference type="EMBL" id="KAK3238520.1"/>
    </source>
</evidence>
<feature type="domain" description="Prolyl 4-hydroxylase alpha subunit" evidence="5">
    <location>
        <begin position="44"/>
        <end position="216"/>
    </location>
</feature>
<protein>
    <recommendedName>
        <fullName evidence="5">Prolyl 4-hydroxylase alpha subunit domain-containing protein</fullName>
    </recommendedName>
</protein>
<evidence type="ECO:0000256" key="1">
    <source>
        <dbReference type="ARBA" id="ARBA00001961"/>
    </source>
</evidence>
<dbReference type="GO" id="GO:0005506">
    <property type="term" value="F:iron ion binding"/>
    <property type="evidence" value="ECO:0007669"/>
    <property type="project" value="InterPro"/>
</dbReference>
<gene>
    <name evidence="6" type="ORF">CYMTET_51474</name>
</gene>
<accession>A0AAE0BMG1</accession>
<keyword evidence="2" id="KW-0223">Dioxygenase</keyword>
<dbReference type="InterPro" id="IPR006620">
    <property type="entry name" value="Pro_4_hyd_alph"/>
</dbReference>
<dbReference type="GO" id="GO:0051213">
    <property type="term" value="F:dioxygenase activity"/>
    <property type="evidence" value="ECO:0007669"/>
    <property type="project" value="UniProtKB-KW"/>
</dbReference>
<evidence type="ECO:0000313" key="7">
    <source>
        <dbReference type="Proteomes" id="UP001190700"/>
    </source>
</evidence>
<dbReference type="GO" id="GO:0031418">
    <property type="term" value="F:L-ascorbic acid binding"/>
    <property type="evidence" value="ECO:0007669"/>
    <property type="project" value="InterPro"/>
</dbReference>
<dbReference type="Pfam" id="PF13640">
    <property type="entry name" value="2OG-FeII_Oxy_3"/>
    <property type="match status" value="1"/>
</dbReference>
<comment type="cofactor">
    <cofactor evidence="1">
        <name>L-ascorbate</name>
        <dbReference type="ChEBI" id="CHEBI:38290"/>
    </cofactor>
</comment>
<organism evidence="6 7">
    <name type="scientific">Cymbomonas tetramitiformis</name>
    <dbReference type="NCBI Taxonomy" id="36881"/>
    <lineage>
        <taxon>Eukaryota</taxon>
        <taxon>Viridiplantae</taxon>
        <taxon>Chlorophyta</taxon>
        <taxon>Pyramimonadophyceae</taxon>
        <taxon>Pyramimonadales</taxon>
        <taxon>Pyramimonadaceae</taxon>
        <taxon>Cymbomonas</taxon>
    </lineage>
</organism>
<dbReference type="InterPro" id="IPR044862">
    <property type="entry name" value="Pro_4_hyd_alph_FE2OG_OXY"/>
</dbReference>
<feature type="region of interest" description="Disordered" evidence="4">
    <location>
        <begin position="228"/>
        <end position="277"/>
    </location>
</feature>
<name>A0AAE0BMG1_9CHLO</name>
<comment type="caution">
    <text evidence="6">The sequence shown here is derived from an EMBL/GenBank/DDBJ whole genome shotgun (WGS) entry which is preliminary data.</text>
</comment>
<dbReference type="InterPro" id="IPR051842">
    <property type="entry name" value="uS12_prolyl_hydroxylase"/>
</dbReference>
<feature type="compositionally biased region" description="Basic and acidic residues" evidence="4">
    <location>
        <begin position="238"/>
        <end position="255"/>
    </location>
</feature>
<dbReference type="Proteomes" id="UP001190700">
    <property type="component" value="Unassembled WGS sequence"/>
</dbReference>
<dbReference type="Gene3D" id="2.60.120.620">
    <property type="entry name" value="q2cbj1_9rhob like domain"/>
    <property type="match status" value="1"/>
</dbReference>
<dbReference type="GO" id="GO:0016705">
    <property type="term" value="F:oxidoreductase activity, acting on paired donors, with incorporation or reduction of molecular oxygen"/>
    <property type="evidence" value="ECO:0007669"/>
    <property type="project" value="InterPro"/>
</dbReference>
<proteinExistence type="predicted"/>
<evidence type="ECO:0000256" key="3">
    <source>
        <dbReference type="ARBA" id="ARBA00023002"/>
    </source>
</evidence>
<dbReference type="AlphaFoldDB" id="A0AAE0BMG1"/>